<keyword evidence="1" id="KW-0812">Transmembrane</keyword>
<feature type="transmembrane region" description="Helical" evidence="1">
    <location>
        <begin position="35"/>
        <end position="53"/>
    </location>
</feature>
<comment type="caution">
    <text evidence="2">The sequence shown here is derived from an EMBL/GenBank/DDBJ whole genome shotgun (WGS) entry which is preliminary data.</text>
</comment>
<gene>
    <name evidence="2" type="ORF">EU557_25160</name>
</gene>
<protein>
    <recommendedName>
        <fullName evidence="4">Lycopene cyclase domain-containing protein</fullName>
    </recommendedName>
</protein>
<sequence length="104" mass="12525">MLGLFLTVFYVLFAVLSGAYVFLQRRRQPRSARFLWVPLYLFLLWELTEGMFWSNQQLFKRKIYLQVGHASILLVEIWLSWMFLVVIIIFLTFFAKRKPASDNR</sequence>
<keyword evidence="3" id="KW-1185">Reference proteome</keyword>
<dbReference type="Proteomes" id="UP000298284">
    <property type="component" value="Unassembled WGS sequence"/>
</dbReference>
<accession>A0A4Z0MBS3</accession>
<dbReference type="EMBL" id="SRKZ01000013">
    <property type="protein sequence ID" value="TGD76798.1"/>
    <property type="molecule type" value="Genomic_DNA"/>
</dbReference>
<feature type="transmembrane region" description="Helical" evidence="1">
    <location>
        <begin position="73"/>
        <end position="95"/>
    </location>
</feature>
<evidence type="ECO:0000313" key="2">
    <source>
        <dbReference type="EMBL" id="TGD76798.1"/>
    </source>
</evidence>
<keyword evidence="1" id="KW-0472">Membrane</keyword>
<proteinExistence type="predicted"/>
<organism evidence="2 3">
    <name type="scientific">Hymenobacter wooponensis</name>
    <dbReference type="NCBI Taxonomy" id="1525360"/>
    <lineage>
        <taxon>Bacteria</taxon>
        <taxon>Pseudomonadati</taxon>
        <taxon>Bacteroidota</taxon>
        <taxon>Cytophagia</taxon>
        <taxon>Cytophagales</taxon>
        <taxon>Hymenobacteraceae</taxon>
        <taxon>Hymenobacter</taxon>
    </lineage>
</organism>
<evidence type="ECO:0008006" key="4">
    <source>
        <dbReference type="Google" id="ProtNLM"/>
    </source>
</evidence>
<name>A0A4Z0MBS3_9BACT</name>
<dbReference type="RefSeq" id="WP_135533192.1">
    <property type="nucleotide sequence ID" value="NZ_SRKZ01000013.1"/>
</dbReference>
<feature type="transmembrane region" description="Helical" evidence="1">
    <location>
        <begin position="6"/>
        <end position="23"/>
    </location>
</feature>
<reference evidence="2 3" key="1">
    <citation type="submission" date="2019-04" db="EMBL/GenBank/DDBJ databases">
        <authorList>
            <person name="Feng G."/>
            <person name="Zhang J."/>
            <person name="Zhu H."/>
        </authorList>
    </citation>
    <scope>NUCLEOTIDE SEQUENCE [LARGE SCALE GENOMIC DNA]</scope>
    <source>
        <strain evidence="2 3">JCM 19491</strain>
    </source>
</reference>
<evidence type="ECO:0000313" key="3">
    <source>
        <dbReference type="Proteomes" id="UP000298284"/>
    </source>
</evidence>
<keyword evidence="1" id="KW-1133">Transmembrane helix</keyword>
<dbReference type="AlphaFoldDB" id="A0A4Z0MBS3"/>
<evidence type="ECO:0000256" key="1">
    <source>
        <dbReference type="SAM" id="Phobius"/>
    </source>
</evidence>